<dbReference type="SUPFAM" id="SSF48403">
    <property type="entry name" value="Ankyrin repeat"/>
    <property type="match status" value="1"/>
</dbReference>
<dbReference type="AlphaFoldDB" id="A0A914YWS3"/>
<evidence type="ECO:0000256" key="3">
    <source>
        <dbReference type="PROSITE-ProRule" id="PRU00023"/>
    </source>
</evidence>
<dbReference type="PRINTS" id="PR01415">
    <property type="entry name" value="ANKYRIN"/>
</dbReference>
<feature type="repeat" description="ANK" evidence="3">
    <location>
        <begin position="138"/>
        <end position="170"/>
    </location>
</feature>
<dbReference type="PROSITE" id="PS50297">
    <property type="entry name" value="ANK_REP_REGION"/>
    <property type="match status" value="1"/>
</dbReference>
<organism evidence="5 6">
    <name type="scientific">Panagrolaimus superbus</name>
    <dbReference type="NCBI Taxonomy" id="310955"/>
    <lineage>
        <taxon>Eukaryota</taxon>
        <taxon>Metazoa</taxon>
        <taxon>Ecdysozoa</taxon>
        <taxon>Nematoda</taxon>
        <taxon>Chromadorea</taxon>
        <taxon>Rhabditida</taxon>
        <taxon>Tylenchina</taxon>
        <taxon>Panagrolaimomorpha</taxon>
        <taxon>Panagrolaimoidea</taxon>
        <taxon>Panagrolaimidae</taxon>
        <taxon>Panagrolaimus</taxon>
    </lineage>
</organism>
<sequence length="521" mass="60366">MQKAKIDENSADFVIKYLEEYIEFLEENKNREGVSDCLNNLKTELLKYQKIQNDSQEIPDTTSSQDQYDILKDDEVFEEIEKYYKLEDKAEKEKEKIESKDKFGETSLHRAAKESLEEVKFLIERCGAKAVINARDHSNWTPLSEAVNHGHVDIVQYLIQNGADMNTLSTEQPMKSDDDECTGESWSPLMEACYNGYFKMIHILIAKGANPCLMNANGWTAADFLEVFIKSPFMEKSEAVKFGYFLKHLREREARDETIKNREKKSNSSNEKPKKEIPKLHVRKREKGGGELFQEVIAFTARPNRQTANQMFREYIIKEDEDDEMFEDDEKFIAPESDDDDGDEEMNNENYKGEDSDEAMEIDDEKFRQNNGFFGSTKMNNRKKAKRASTPKQKLKRNSSRNDLDEDVVVLSQDSVEEVEEIRLKKTRKSKSEALKRRSSNRSFESSSSKKTKRSESISNDSEILSISKMVDMNSLSLTQQQQPLPPRLNVKAKELDFSFSKDVTEVSETIKLHLNLKNFF</sequence>
<evidence type="ECO:0000313" key="5">
    <source>
        <dbReference type="Proteomes" id="UP000887577"/>
    </source>
</evidence>
<feature type="compositionally biased region" description="Acidic residues" evidence="4">
    <location>
        <begin position="333"/>
        <end position="347"/>
    </location>
</feature>
<keyword evidence="1" id="KW-0677">Repeat</keyword>
<dbReference type="PROSITE" id="PS50088">
    <property type="entry name" value="ANK_REPEAT"/>
    <property type="match status" value="2"/>
</dbReference>
<dbReference type="Pfam" id="PF00023">
    <property type="entry name" value="Ank"/>
    <property type="match status" value="1"/>
</dbReference>
<accession>A0A914YWS3</accession>
<dbReference type="Gene3D" id="1.25.40.20">
    <property type="entry name" value="Ankyrin repeat-containing domain"/>
    <property type="match status" value="1"/>
</dbReference>
<evidence type="ECO:0000313" key="6">
    <source>
        <dbReference type="WBParaSite" id="PSU_v2.g4103.t1"/>
    </source>
</evidence>
<reference evidence="6" key="1">
    <citation type="submission" date="2022-11" db="UniProtKB">
        <authorList>
            <consortium name="WormBaseParasite"/>
        </authorList>
    </citation>
    <scope>IDENTIFICATION</scope>
</reference>
<feature type="region of interest" description="Disordered" evidence="4">
    <location>
        <begin position="333"/>
        <end position="402"/>
    </location>
</feature>
<dbReference type="Proteomes" id="UP000887577">
    <property type="component" value="Unplaced"/>
</dbReference>
<dbReference type="SMART" id="SM00248">
    <property type="entry name" value="ANK"/>
    <property type="match status" value="3"/>
</dbReference>
<keyword evidence="5" id="KW-1185">Reference proteome</keyword>
<feature type="region of interest" description="Disordered" evidence="4">
    <location>
        <begin position="256"/>
        <end position="284"/>
    </location>
</feature>
<feature type="region of interest" description="Disordered" evidence="4">
    <location>
        <begin position="426"/>
        <end position="459"/>
    </location>
</feature>
<evidence type="ECO:0000256" key="2">
    <source>
        <dbReference type="ARBA" id="ARBA00023043"/>
    </source>
</evidence>
<dbReference type="WBParaSite" id="PSU_v2.g4103.t1">
    <property type="protein sequence ID" value="PSU_v2.g4103.t1"/>
    <property type="gene ID" value="PSU_v2.g4103"/>
</dbReference>
<feature type="compositionally biased region" description="Polar residues" evidence="4">
    <location>
        <begin position="369"/>
        <end position="379"/>
    </location>
</feature>
<evidence type="ECO:0000256" key="1">
    <source>
        <dbReference type="ARBA" id="ARBA00022737"/>
    </source>
</evidence>
<feature type="compositionally biased region" description="Basic residues" evidence="4">
    <location>
        <begin position="380"/>
        <end position="399"/>
    </location>
</feature>
<keyword evidence="2 3" id="KW-0040">ANK repeat</keyword>
<feature type="compositionally biased region" description="Acidic residues" evidence="4">
    <location>
        <begin position="355"/>
        <end position="364"/>
    </location>
</feature>
<dbReference type="PANTHER" id="PTHR24171">
    <property type="entry name" value="ANKYRIN REPEAT DOMAIN-CONTAINING PROTEIN 39-RELATED"/>
    <property type="match status" value="1"/>
</dbReference>
<dbReference type="Pfam" id="PF12796">
    <property type="entry name" value="Ank_2"/>
    <property type="match status" value="1"/>
</dbReference>
<protein>
    <submittedName>
        <fullName evidence="6">Uncharacterized protein</fullName>
    </submittedName>
</protein>
<feature type="compositionally biased region" description="Basic and acidic residues" evidence="4">
    <location>
        <begin position="256"/>
        <end position="279"/>
    </location>
</feature>
<feature type="repeat" description="ANK" evidence="3">
    <location>
        <begin position="184"/>
        <end position="216"/>
    </location>
</feature>
<evidence type="ECO:0000256" key="4">
    <source>
        <dbReference type="SAM" id="MobiDB-lite"/>
    </source>
</evidence>
<dbReference type="InterPro" id="IPR036770">
    <property type="entry name" value="Ankyrin_rpt-contain_sf"/>
</dbReference>
<name>A0A914YWS3_9BILA</name>
<dbReference type="InterPro" id="IPR002110">
    <property type="entry name" value="Ankyrin_rpt"/>
</dbReference>
<proteinExistence type="predicted"/>